<protein>
    <submittedName>
        <fullName evidence="1">Uncharacterized protein</fullName>
    </submittedName>
</protein>
<gene>
    <name evidence="1" type="ORF">ANACAC_03383</name>
</gene>
<dbReference type="HOGENOM" id="CLU_513644_0_0_9"/>
<evidence type="ECO:0000313" key="2">
    <source>
        <dbReference type="Proteomes" id="UP000004935"/>
    </source>
</evidence>
<organism evidence="1 2">
    <name type="scientific">Anaerostipes caccae (strain DSM 14662 / CCUG 47493 / JCM 13470 / NCIMB 13811 / L1-92)</name>
    <dbReference type="NCBI Taxonomy" id="411490"/>
    <lineage>
        <taxon>Bacteria</taxon>
        <taxon>Bacillati</taxon>
        <taxon>Bacillota</taxon>
        <taxon>Clostridia</taxon>
        <taxon>Lachnospirales</taxon>
        <taxon>Lachnospiraceae</taxon>
        <taxon>Anaerostipes</taxon>
    </lineage>
</organism>
<accession>B0MIC9</accession>
<evidence type="ECO:0000313" key="1">
    <source>
        <dbReference type="EMBL" id="EDR96053.1"/>
    </source>
</evidence>
<sequence>MVVRESLGSGLDDIRKDWKIVNIREIEKIIDAFHENHPVLRGNKQQVIFELLTAFEDLCSLTVISSMLNPFALKKITDHMDALNQALNWVENSSLNCSDEPIDSKISEERYKQCVSFLTDYAYPYSIICSGYISYSRKRLDVAIEDSNVTFKFPEDGNASAWSDILRESKKADFGGFMENINPVKLASANSKLQKEIYIQDEQLCYELSKDVLDVFIDVAQEQWNSTKTLPDSWKFDMFTLDEYRQVWVVIAALCYIHFLSCLSIKDAGIRLKNSSIIKPMESIVDHITSITSIERETVLHIVSYITFEPSKRNIDIVYQPIVIMQGEIAVIAPILFMGSRPERNLLSVVSSKTDFEHSKEVNDLEDLMVQEIEEVIEDNEDLRIIKHKKLEGRLPDIDLGIFDTSSNAVLLCELKWFMEADSSKEVYAREDDITHGCEQSELIMGHAMKDRKQFMRNVFDAGNGDDVDLFCCVVAKHNIRTQNKYVPVINLSKFKELFSTKLPSTVFHIIRNHEYEESLPEDASITYQTVEYGGFVFKIPAICFGSMPE</sequence>
<keyword evidence="2" id="KW-1185">Reference proteome</keyword>
<dbReference type="RefSeq" id="WP_006568645.1">
    <property type="nucleotide sequence ID" value="NZ_CP036345.1"/>
</dbReference>
<proteinExistence type="predicted"/>
<dbReference type="AlphaFoldDB" id="B0MIC9"/>
<reference evidence="1" key="2">
    <citation type="submission" date="2013-11" db="EMBL/GenBank/DDBJ databases">
        <title>Draft genome sequence of Anaerostipes caccae (DSM 14662).</title>
        <authorList>
            <person name="Sudarsanam P."/>
            <person name="Ley R."/>
            <person name="Guruge J."/>
            <person name="Turnbaugh P.J."/>
            <person name="Mahowald M."/>
            <person name="Liep D."/>
            <person name="Gordon J."/>
        </authorList>
    </citation>
    <scope>NUCLEOTIDE SEQUENCE</scope>
    <source>
        <strain evidence="1">DSM 14662</strain>
    </source>
</reference>
<name>B0MIC9_ANACD</name>
<dbReference type="Proteomes" id="UP000004935">
    <property type="component" value="Unassembled WGS sequence"/>
</dbReference>
<dbReference type="EMBL" id="ABAX03000037">
    <property type="protein sequence ID" value="EDR96053.1"/>
    <property type="molecule type" value="Genomic_DNA"/>
</dbReference>
<dbReference type="eggNOG" id="ENOG50334U2">
    <property type="taxonomic scope" value="Bacteria"/>
</dbReference>
<comment type="caution">
    <text evidence="1">The sequence shown here is derived from an EMBL/GenBank/DDBJ whole genome shotgun (WGS) entry which is preliminary data.</text>
</comment>
<reference evidence="1" key="1">
    <citation type="submission" date="2007-11" db="EMBL/GenBank/DDBJ databases">
        <authorList>
            <person name="Fulton L."/>
            <person name="Clifton S."/>
            <person name="Fulton B."/>
            <person name="Xu J."/>
            <person name="Minx P."/>
            <person name="Pepin K.H."/>
            <person name="Johnson M."/>
            <person name="Thiruvilangam P."/>
            <person name="Bhonagiri V."/>
            <person name="Nash W.E."/>
            <person name="Mardis E.R."/>
            <person name="Wilson R.K."/>
        </authorList>
    </citation>
    <scope>NUCLEOTIDE SEQUENCE [LARGE SCALE GENOMIC DNA]</scope>
    <source>
        <strain evidence="1">DSM 14662</strain>
    </source>
</reference>